<reference evidence="3" key="1">
    <citation type="submission" date="2017-02" db="UniProtKB">
        <authorList>
            <consortium name="WormBaseParasite"/>
        </authorList>
    </citation>
    <scope>IDENTIFICATION</scope>
</reference>
<organism evidence="2 3">
    <name type="scientific">Ascaris lumbricoides</name>
    <name type="common">Giant roundworm</name>
    <dbReference type="NCBI Taxonomy" id="6252"/>
    <lineage>
        <taxon>Eukaryota</taxon>
        <taxon>Metazoa</taxon>
        <taxon>Ecdysozoa</taxon>
        <taxon>Nematoda</taxon>
        <taxon>Chromadorea</taxon>
        <taxon>Rhabditida</taxon>
        <taxon>Spirurina</taxon>
        <taxon>Ascaridomorpha</taxon>
        <taxon>Ascaridoidea</taxon>
        <taxon>Ascarididae</taxon>
        <taxon>Ascaris</taxon>
    </lineage>
</organism>
<dbReference type="Proteomes" id="UP000036681">
    <property type="component" value="Unplaced"/>
</dbReference>
<proteinExistence type="predicted"/>
<keyword evidence="1" id="KW-0472">Membrane</keyword>
<keyword evidence="2" id="KW-1185">Reference proteome</keyword>
<protein>
    <submittedName>
        <fullName evidence="3">Uncharacterized protein</fullName>
    </submittedName>
</protein>
<evidence type="ECO:0000256" key="1">
    <source>
        <dbReference type="SAM" id="Phobius"/>
    </source>
</evidence>
<name>A0A0M3IMH1_ASCLU</name>
<keyword evidence="1" id="KW-1133">Transmembrane helix</keyword>
<evidence type="ECO:0000313" key="2">
    <source>
        <dbReference type="Proteomes" id="UP000036681"/>
    </source>
</evidence>
<dbReference type="AlphaFoldDB" id="A0A0M3IMH1"/>
<sequence>MLVGINRPGWSDLQTFACDFSLLACIFIYYGRVRARNQRDRSIIFY</sequence>
<keyword evidence="1" id="KW-0812">Transmembrane</keyword>
<feature type="transmembrane region" description="Helical" evidence="1">
    <location>
        <begin position="13"/>
        <end position="31"/>
    </location>
</feature>
<dbReference type="WBParaSite" id="ALUE_0001994901-mRNA-1">
    <property type="protein sequence ID" value="ALUE_0001994901-mRNA-1"/>
    <property type="gene ID" value="ALUE_0001994901"/>
</dbReference>
<accession>A0A0M3IMH1</accession>
<evidence type="ECO:0000313" key="3">
    <source>
        <dbReference type="WBParaSite" id="ALUE_0001994901-mRNA-1"/>
    </source>
</evidence>